<feature type="domain" description="Rv3651-like N-terminal" evidence="1">
    <location>
        <begin position="4"/>
        <end position="95"/>
    </location>
</feature>
<evidence type="ECO:0000259" key="1">
    <source>
        <dbReference type="Pfam" id="PF18007"/>
    </source>
</evidence>
<geneLocation type="plasmid" evidence="2 3">
    <name>pN2</name>
</geneLocation>
<dbReference type="Pfam" id="PF18007">
    <property type="entry name" value="Rv3651-like_N"/>
    <property type="match status" value="1"/>
</dbReference>
<keyword evidence="2" id="KW-0614">Plasmid</keyword>
<dbReference type="EMBL" id="CP106983">
    <property type="protein sequence ID" value="UYF97205.1"/>
    <property type="molecule type" value="Genomic_DNA"/>
</dbReference>
<gene>
    <name evidence="2" type="ORF">OCS65_28255</name>
</gene>
<dbReference type="Proteomes" id="UP001163947">
    <property type="component" value="Plasmid pN2"/>
</dbReference>
<accession>A0AA46SC18</accession>
<dbReference type="GeneID" id="83624397"/>
<protein>
    <submittedName>
        <fullName evidence="2">DUF5593 domain-containing protein</fullName>
    </submittedName>
</protein>
<proteinExistence type="predicted"/>
<evidence type="ECO:0000313" key="2">
    <source>
        <dbReference type="EMBL" id="UYF97205.1"/>
    </source>
</evidence>
<dbReference type="AlphaFoldDB" id="A0AA46SC18"/>
<dbReference type="RefSeq" id="WP_263510475.1">
    <property type="nucleotide sequence ID" value="NZ_CP106983.1"/>
</dbReference>
<evidence type="ECO:0000313" key="3">
    <source>
        <dbReference type="Proteomes" id="UP001163947"/>
    </source>
</evidence>
<sequence length="332" mass="37153">MGSWHLIETLVEGIATLVASDGEVKDMTSLRRKVSPAPDIPVEPIVEYVREVRKPFDRVLSSKKMRQTWRFYAWPIIGPFGDVHGIHLWVGEPGEELGRRRLTSGVAWMVEEMLIYQTWESGAMSGTLLQDWLPTATPADYINRAICFEHEAEFLNLVLNPRSGGVLSTWFSVRHDHGHAMQWQVVLRPMEDGSGVRVLYHDVSDVYPPSMPSLAALGLREGLLGADVHVALFEARRGIIAMWIGRAPEWVEWQYAHVTGPVVHPEDLPSLQANARRVESGEVPQAGDLVRLNAGDGDWVKAAVTLRPFQLPDRPPHAALLLAQIARVDDSY</sequence>
<reference evidence="2" key="1">
    <citation type="submission" date="2022-09" db="EMBL/GenBank/DDBJ databases">
        <title>The genome sequence of Rhodococcus aetherivorans N1.</title>
        <authorList>
            <person name="Jiang W."/>
        </authorList>
    </citation>
    <scope>NUCLEOTIDE SEQUENCE</scope>
    <source>
        <strain evidence="2">N1</strain>
        <plasmid evidence="2">pN2</plasmid>
    </source>
</reference>
<dbReference type="InterPro" id="IPR041458">
    <property type="entry name" value="Rv3651-like_N"/>
</dbReference>
<organism evidence="2 3">
    <name type="scientific">Rhodococcus aetherivorans</name>
    <dbReference type="NCBI Taxonomy" id="191292"/>
    <lineage>
        <taxon>Bacteria</taxon>
        <taxon>Bacillati</taxon>
        <taxon>Actinomycetota</taxon>
        <taxon>Actinomycetes</taxon>
        <taxon>Mycobacteriales</taxon>
        <taxon>Nocardiaceae</taxon>
        <taxon>Rhodococcus</taxon>
    </lineage>
</organism>
<name>A0AA46SC18_9NOCA</name>